<organism evidence="2">
    <name type="scientific">marine sediment metagenome</name>
    <dbReference type="NCBI Taxonomy" id="412755"/>
    <lineage>
        <taxon>unclassified sequences</taxon>
        <taxon>metagenomes</taxon>
        <taxon>ecological metagenomes</taxon>
    </lineage>
</organism>
<gene>
    <name evidence="2" type="ORF">LCGC14_2990040</name>
</gene>
<accession>A0A0F8X4V7</accession>
<feature type="non-terminal residue" evidence="2">
    <location>
        <position position="23"/>
    </location>
</feature>
<feature type="compositionally biased region" description="Basic and acidic residues" evidence="1">
    <location>
        <begin position="10"/>
        <end position="23"/>
    </location>
</feature>
<dbReference type="AlphaFoldDB" id="A0A0F8X4V7"/>
<evidence type="ECO:0000256" key="1">
    <source>
        <dbReference type="SAM" id="MobiDB-lite"/>
    </source>
</evidence>
<proteinExistence type="predicted"/>
<protein>
    <submittedName>
        <fullName evidence="2">Uncharacterized protein</fullName>
    </submittedName>
</protein>
<dbReference type="EMBL" id="LAZR01061298">
    <property type="protein sequence ID" value="KKK63858.1"/>
    <property type="molecule type" value="Genomic_DNA"/>
</dbReference>
<comment type="caution">
    <text evidence="2">The sequence shown here is derived from an EMBL/GenBank/DDBJ whole genome shotgun (WGS) entry which is preliminary data.</text>
</comment>
<evidence type="ECO:0000313" key="2">
    <source>
        <dbReference type="EMBL" id="KKK63858.1"/>
    </source>
</evidence>
<reference evidence="2" key="1">
    <citation type="journal article" date="2015" name="Nature">
        <title>Complex archaea that bridge the gap between prokaryotes and eukaryotes.</title>
        <authorList>
            <person name="Spang A."/>
            <person name="Saw J.H."/>
            <person name="Jorgensen S.L."/>
            <person name="Zaremba-Niedzwiedzka K."/>
            <person name="Martijn J."/>
            <person name="Lind A.E."/>
            <person name="van Eijk R."/>
            <person name="Schleper C."/>
            <person name="Guy L."/>
            <person name="Ettema T.J."/>
        </authorList>
    </citation>
    <scope>NUCLEOTIDE SEQUENCE</scope>
</reference>
<sequence length="23" mass="2669">MDGKNSIGKNPDKKTDRPVKRKR</sequence>
<name>A0A0F8X4V7_9ZZZZ</name>
<feature type="region of interest" description="Disordered" evidence="1">
    <location>
        <begin position="1"/>
        <end position="23"/>
    </location>
</feature>